<evidence type="ECO:0000313" key="14">
    <source>
        <dbReference type="Proteomes" id="UP000054495"/>
    </source>
</evidence>
<keyword evidence="3 9" id="KW-0813">Transport</keyword>
<keyword evidence="5 9" id="KW-0812">Transmembrane</keyword>
<feature type="transmembrane region" description="Helical" evidence="9">
    <location>
        <begin position="479"/>
        <end position="497"/>
    </location>
</feature>
<feature type="transmembrane region" description="Helical" evidence="9">
    <location>
        <begin position="653"/>
        <end position="679"/>
    </location>
</feature>
<feature type="transmembrane region" description="Helical" evidence="9">
    <location>
        <begin position="442"/>
        <end position="459"/>
    </location>
</feature>
<dbReference type="GO" id="GO:0005452">
    <property type="term" value="F:solute:inorganic anion antiporter activity"/>
    <property type="evidence" value="ECO:0007669"/>
    <property type="project" value="InterPro"/>
</dbReference>
<dbReference type="InterPro" id="IPR013769">
    <property type="entry name" value="Band3_cytoplasmic_dom"/>
</dbReference>
<keyword evidence="4" id="KW-1003">Cell membrane</keyword>
<dbReference type="FunFam" id="1.10.287.570:FF:000001">
    <property type="entry name" value="Anion exchange protein"/>
    <property type="match status" value="1"/>
</dbReference>
<evidence type="ECO:0000256" key="7">
    <source>
        <dbReference type="ARBA" id="ARBA00023065"/>
    </source>
</evidence>
<dbReference type="InterPro" id="IPR003020">
    <property type="entry name" value="HCO3_transpt_euk"/>
</dbReference>
<keyword evidence="6 9" id="KW-1133">Transmembrane helix</keyword>
<dbReference type="Gene3D" id="1.10.287.570">
    <property type="entry name" value="Helical hairpin bin"/>
    <property type="match status" value="1"/>
</dbReference>
<evidence type="ECO:0000256" key="10">
    <source>
        <dbReference type="SAM" id="MobiDB-lite"/>
    </source>
</evidence>
<feature type="transmembrane region" description="Helical" evidence="9">
    <location>
        <begin position="274"/>
        <end position="292"/>
    </location>
</feature>
<dbReference type="NCBIfam" id="TIGR00834">
    <property type="entry name" value="ae"/>
    <property type="match status" value="1"/>
</dbReference>
<proteinExistence type="inferred from homology"/>
<dbReference type="InterPro" id="IPR016152">
    <property type="entry name" value="PTrfase/Anion_transptr"/>
</dbReference>
<evidence type="ECO:0000256" key="2">
    <source>
        <dbReference type="ARBA" id="ARBA00010993"/>
    </source>
</evidence>
<feature type="region of interest" description="Disordered" evidence="10">
    <location>
        <begin position="828"/>
        <end position="853"/>
    </location>
</feature>
<name>A0A0D6LBG9_9BILA</name>
<comment type="subcellular location">
    <subcellularLocation>
        <location evidence="1">Cell membrane</location>
        <topology evidence="1">Multi-pass membrane protein</topology>
    </subcellularLocation>
    <subcellularLocation>
        <location evidence="9">Membrane</location>
        <topology evidence="9">Multi-pass membrane protein</topology>
    </subcellularLocation>
</comment>
<evidence type="ECO:0000256" key="6">
    <source>
        <dbReference type="ARBA" id="ARBA00022989"/>
    </source>
</evidence>
<feature type="transmembrane region" description="Helical" evidence="9">
    <location>
        <begin position="627"/>
        <end position="646"/>
    </location>
</feature>
<evidence type="ECO:0000256" key="1">
    <source>
        <dbReference type="ARBA" id="ARBA00004651"/>
    </source>
</evidence>
<keyword evidence="8 9" id="KW-0472">Membrane</keyword>
<evidence type="ECO:0000256" key="5">
    <source>
        <dbReference type="ARBA" id="ARBA00022692"/>
    </source>
</evidence>
<dbReference type="Proteomes" id="UP000054495">
    <property type="component" value="Unassembled WGS sequence"/>
</dbReference>
<feature type="transmembrane region" description="Helical" evidence="9">
    <location>
        <begin position="244"/>
        <end position="265"/>
    </location>
</feature>
<dbReference type="Pfam" id="PF00955">
    <property type="entry name" value="HCO3_cotransp"/>
    <property type="match status" value="1"/>
</dbReference>
<comment type="similarity">
    <text evidence="2 9">Belongs to the anion exchanger (TC 2.A.31) family.</text>
</comment>
<dbReference type="Gene3D" id="3.40.930.10">
    <property type="entry name" value="Mannitol-specific EII, Chain A"/>
    <property type="match status" value="3"/>
</dbReference>
<organism evidence="13 14">
    <name type="scientific">Ancylostoma ceylanicum</name>
    <dbReference type="NCBI Taxonomy" id="53326"/>
    <lineage>
        <taxon>Eukaryota</taxon>
        <taxon>Metazoa</taxon>
        <taxon>Ecdysozoa</taxon>
        <taxon>Nematoda</taxon>
        <taxon>Chromadorea</taxon>
        <taxon>Rhabditida</taxon>
        <taxon>Rhabditina</taxon>
        <taxon>Rhabditomorpha</taxon>
        <taxon>Strongyloidea</taxon>
        <taxon>Ancylostomatidae</taxon>
        <taxon>Ancylostomatinae</taxon>
        <taxon>Ancylostoma</taxon>
    </lineage>
</organism>
<dbReference type="Pfam" id="PF07565">
    <property type="entry name" value="Band_3_cyto"/>
    <property type="match status" value="1"/>
</dbReference>
<feature type="transmembrane region" description="Helical" evidence="9">
    <location>
        <begin position="527"/>
        <end position="546"/>
    </location>
</feature>
<keyword evidence="14" id="KW-1185">Reference proteome</keyword>
<evidence type="ECO:0000259" key="11">
    <source>
        <dbReference type="Pfam" id="PF00955"/>
    </source>
</evidence>
<dbReference type="GO" id="GO:0005886">
    <property type="term" value="C:plasma membrane"/>
    <property type="evidence" value="ECO:0007669"/>
    <property type="project" value="UniProtKB-SubCell"/>
</dbReference>
<dbReference type="EMBL" id="KE125320">
    <property type="protein sequence ID" value="EPB69234.1"/>
    <property type="molecule type" value="Genomic_DNA"/>
</dbReference>
<evidence type="ECO:0000256" key="9">
    <source>
        <dbReference type="RuleBase" id="RU362035"/>
    </source>
</evidence>
<reference evidence="13 14" key="1">
    <citation type="submission" date="2013-05" db="EMBL/GenBank/DDBJ databases">
        <title>Draft genome of the parasitic nematode Anyclostoma ceylanicum.</title>
        <authorList>
            <person name="Mitreva M."/>
        </authorList>
    </citation>
    <scope>NUCLEOTIDE SEQUENCE [LARGE SCALE GENOMIC DNA]</scope>
</reference>
<dbReference type="GO" id="GO:0008510">
    <property type="term" value="F:sodium:bicarbonate symporter activity"/>
    <property type="evidence" value="ECO:0007669"/>
    <property type="project" value="TreeGrafter"/>
</dbReference>
<feature type="transmembrane region" description="Helical" evidence="9">
    <location>
        <begin position="567"/>
        <end position="593"/>
    </location>
</feature>
<evidence type="ECO:0000256" key="8">
    <source>
        <dbReference type="ARBA" id="ARBA00023136"/>
    </source>
</evidence>
<dbReference type="PANTHER" id="PTHR11453:SF36">
    <property type="entry name" value="ANION EXCHANGE PROTEIN"/>
    <property type="match status" value="1"/>
</dbReference>
<dbReference type="PANTHER" id="PTHR11453">
    <property type="entry name" value="ANION EXCHANGE PROTEIN"/>
    <property type="match status" value="1"/>
</dbReference>
<dbReference type="InterPro" id="IPR011531">
    <property type="entry name" value="HCO3_transpt-like_TM_dom"/>
</dbReference>
<evidence type="ECO:0000256" key="4">
    <source>
        <dbReference type="ARBA" id="ARBA00022475"/>
    </source>
</evidence>
<dbReference type="SUPFAM" id="SSF55804">
    <property type="entry name" value="Phoshotransferase/anion transport protein"/>
    <property type="match status" value="1"/>
</dbReference>
<feature type="domain" description="Band 3 cytoplasmic" evidence="12">
    <location>
        <begin position="167"/>
        <end position="227"/>
    </location>
</feature>
<evidence type="ECO:0000313" key="13">
    <source>
        <dbReference type="EMBL" id="EPB69234.1"/>
    </source>
</evidence>
<keyword evidence="7 9" id="KW-0406">Ion transport</keyword>
<dbReference type="AlphaFoldDB" id="A0A0D6LBG9"/>
<gene>
    <name evidence="13" type="ORF">ANCCEY_11669</name>
</gene>
<dbReference type="GO" id="GO:0051453">
    <property type="term" value="P:regulation of intracellular pH"/>
    <property type="evidence" value="ECO:0007669"/>
    <property type="project" value="TreeGrafter"/>
</dbReference>
<feature type="domain" description="Bicarbonate transporter-like transmembrane" evidence="11">
    <location>
        <begin position="331"/>
        <end position="757"/>
    </location>
</feature>
<comment type="caution">
    <text evidence="9">Lacks conserved residue(s) required for the propagation of feature annotation.</text>
</comment>
<protein>
    <recommendedName>
        <fullName evidence="9">Anion exchange protein</fullName>
    </recommendedName>
</protein>
<dbReference type="GO" id="GO:0008509">
    <property type="term" value="F:monoatomic anion transmembrane transporter activity"/>
    <property type="evidence" value="ECO:0007669"/>
    <property type="project" value="InterPro"/>
</dbReference>
<sequence>MFLLKENDDTPALFTEMGELGHNEWRETARWVKFEEDVEQEALIDEFVKVGDVEEDMRDELREILMRKHVHQYEQAKKNGPNGDKSGFLSTVRSISDIGKSFSHGKNLGKLDKDQPQIGPQLELPKVESMPRDMSKDGSSADISKGNTHFMKKLPHGVEASNVLIGEVPVPTRFIFLMLGPTGHGPQYKEIGRAIATLMADEIFHDVAYKARNKEDLLDGVDEFLDQAPHFVSDFTDALNLQCLATICFMYFALLAPIVTFGGLLEEATHQRMAAMENLFGGAICGVVYHLFSGQPLTIIGSTGPVLVFETIVYDFCLRLGIQYLSFRFWVSYITRFTEESFATLIAVIFIYEAIMKLWKIKNQLDVINYSREVVEGTCFCQAPTGKPLVSFEKAGEFIRKNGLSIAHNSTYIDYSAASLENCRFVGGGFGGTSCYPMYDKLLMSILLTIGTFFLAITFKKMRNSCYFPSRIRQLFSDFAVMISIVIMTCIDMIVGINTPKLNVPSSFRPTWDGRGWFIPPFDGNPIWTVPLAALPALLACILIFMDQQITTVIVNRKENKLKKGCGYHLDLLVLAILILIVGFLGLPIYVAATVLSINHINSLKVESECKAPGEVAQFVGVREQRVTGIITFLMIGLSVLITTFLGRIPMPVLYGVFLYMGISALGGIQLFDRILLLLMPMKHQPDTIYIRHVPIKKIHLFTAFQVGCLAVLWTVKSIKTTSITFPIMLVVMVAVRKLMEKFFTVTDLKYLDDPMPDFHLRKKEDLKRRQSEGEPVDIELEENQATIHAVKTEAHLHIPMASGNVIKIPLAAIQEPSHSINMTKEVNSSGMWKHISSRDSRNSLNKEMPKIS</sequence>
<evidence type="ECO:0000259" key="12">
    <source>
        <dbReference type="Pfam" id="PF07565"/>
    </source>
</evidence>
<accession>A0A0D6LBG9</accession>
<dbReference type="PRINTS" id="PR01231">
    <property type="entry name" value="HCO3TRNSPORT"/>
</dbReference>
<evidence type="ECO:0000256" key="3">
    <source>
        <dbReference type="ARBA" id="ARBA00022448"/>
    </source>
</evidence>